<name>A0A0K8QLU2_9GAMM</name>
<protein>
    <recommendedName>
        <fullName evidence="3">ATP-grasp domain-containing protein</fullName>
    </recommendedName>
</protein>
<dbReference type="RefSeq" id="WP_201797454.1">
    <property type="nucleotide sequence ID" value="NZ_DF970163.1"/>
</dbReference>
<evidence type="ECO:0000313" key="5">
    <source>
        <dbReference type="Proteomes" id="UP000253740"/>
    </source>
</evidence>
<dbReference type="EMBL" id="DF970163">
    <property type="protein sequence ID" value="GAP65651.1"/>
    <property type="molecule type" value="Genomic_DNA"/>
</dbReference>
<keyword evidence="5" id="KW-1185">Reference proteome</keyword>
<dbReference type="PANTHER" id="PTHR39217">
    <property type="match status" value="1"/>
</dbReference>
<keyword evidence="1" id="KW-0067">ATP-binding</keyword>
<organism evidence="4">
    <name type="scientific">Mizugakiibacter sediminis</name>
    <dbReference type="NCBI Taxonomy" id="1475481"/>
    <lineage>
        <taxon>Bacteria</taxon>
        <taxon>Pseudomonadati</taxon>
        <taxon>Pseudomonadota</taxon>
        <taxon>Gammaproteobacteria</taxon>
        <taxon>Lysobacterales</taxon>
        <taxon>Rhodanobacteraceae</taxon>
        <taxon>Mizugakiibacter</taxon>
    </lineage>
</organism>
<sequence length="319" mass="33841">MRAPALASPDLFPDPHPCHRSPSSPPAPAARDQDLAPLEAALRGAGAAVAAVDWDDADADWSRFDLAVLRSTWDYTERLPEFLAWAARAAAQTALLNPLAVVGWNTDKHYLGDLARAGVPVVPSTFVEPGEDAAAALDRFLAAHADAAEFVVKPCVGAGSSGARRHARAQRAAALAHARRLLDAGRSVLLQPYLDRVDSHGETALLFFDGVFSHAIRKAPLLPRDAAAQRAGFDGERIAPRAPSAAEFAAAERILAALPFGPLLYARVDLLHDADGRPLLLELELTEPSLFFAQAPGSVERYAAAILRRCAAPRAAATA</sequence>
<dbReference type="SUPFAM" id="SSF56059">
    <property type="entry name" value="Glutathione synthetase ATP-binding domain-like"/>
    <property type="match status" value="1"/>
</dbReference>
<dbReference type="InterPro" id="IPR053191">
    <property type="entry name" value="DcsG_Biosynth_Enzyme"/>
</dbReference>
<dbReference type="PANTHER" id="PTHR39217:SF1">
    <property type="entry name" value="GLUTATHIONE SYNTHETASE"/>
    <property type="match status" value="1"/>
</dbReference>
<proteinExistence type="predicted"/>
<dbReference type="InterPro" id="IPR011761">
    <property type="entry name" value="ATP-grasp"/>
</dbReference>
<feature type="domain" description="ATP-grasp" evidence="3">
    <location>
        <begin position="111"/>
        <end position="312"/>
    </location>
</feature>
<evidence type="ECO:0000256" key="1">
    <source>
        <dbReference type="PROSITE-ProRule" id="PRU00409"/>
    </source>
</evidence>
<accession>A0A0K8QLU2</accession>
<dbReference type="GO" id="GO:0046872">
    <property type="term" value="F:metal ion binding"/>
    <property type="evidence" value="ECO:0007669"/>
    <property type="project" value="InterPro"/>
</dbReference>
<dbReference type="Proteomes" id="UP000253740">
    <property type="component" value="Unassembled WGS sequence"/>
</dbReference>
<gene>
    <name evidence="4" type="ORF">MBSD_n0941</name>
</gene>
<evidence type="ECO:0000256" key="2">
    <source>
        <dbReference type="SAM" id="MobiDB-lite"/>
    </source>
</evidence>
<evidence type="ECO:0000259" key="3">
    <source>
        <dbReference type="PROSITE" id="PS50975"/>
    </source>
</evidence>
<dbReference type="GO" id="GO:0005524">
    <property type="term" value="F:ATP binding"/>
    <property type="evidence" value="ECO:0007669"/>
    <property type="project" value="UniProtKB-UniRule"/>
</dbReference>
<dbReference type="PROSITE" id="PS50975">
    <property type="entry name" value="ATP_GRASP"/>
    <property type="match status" value="1"/>
</dbReference>
<feature type="region of interest" description="Disordered" evidence="2">
    <location>
        <begin position="1"/>
        <end position="32"/>
    </location>
</feature>
<keyword evidence="1" id="KW-0547">Nucleotide-binding</keyword>
<reference evidence="4" key="1">
    <citation type="submission" date="2015-08" db="EMBL/GenBank/DDBJ databases">
        <title>Complete DNA Sequence of Pseudomonas syringae pv. actinidiae, the Causal Agent of Kiwifruit Canker Disease.</title>
        <authorList>
            <person name="Rikkerink E.H.A."/>
            <person name="Fineran P.C."/>
        </authorList>
    </citation>
    <scope>NUCLEOTIDE SEQUENCE</scope>
    <source>
        <strain evidence="4">SkMP5</strain>
    </source>
</reference>
<evidence type="ECO:0000313" key="4">
    <source>
        <dbReference type="EMBL" id="GAP65651.1"/>
    </source>
</evidence>
<dbReference type="AlphaFoldDB" id="A0A0K8QLU2"/>
<dbReference type="STRING" id="1475481.GCA_000953855_00955"/>